<protein>
    <submittedName>
        <fullName evidence="1">Uncharacterized protein</fullName>
    </submittedName>
</protein>
<reference evidence="1 2" key="1">
    <citation type="submission" date="2019-02" db="EMBL/GenBank/DDBJ databases">
        <title>Genome sequence of the sea-ice species Brumimicrobium glaciale.</title>
        <authorList>
            <person name="Bowman J.P."/>
        </authorList>
    </citation>
    <scope>NUCLEOTIDE SEQUENCE [LARGE SCALE GENOMIC DNA]</scope>
    <source>
        <strain evidence="1 2">IC156</strain>
    </source>
</reference>
<dbReference type="RefSeq" id="WP_130092109.1">
    <property type="nucleotide sequence ID" value="NZ_SETE01000001.1"/>
</dbReference>
<organism evidence="1 2">
    <name type="scientific">Brumimicrobium glaciale</name>
    <dbReference type="NCBI Taxonomy" id="200475"/>
    <lineage>
        <taxon>Bacteria</taxon>
        <taxon>Pseudomonadati</taxon>
        <taxon>Bacteroidota</taxon>
        <taxon>Flavobacteriia</taxon>
        <taxon>Flavobacteriales</taxon>
        <taxon>Crocinitomicaceae</taxon>
        <taxon>Brumimicrobium</taxon>
    </lineage>
</organism>
<accession>A0A4Q4KS25</accession>
<name>A0A4Q4KS25_9FLAO</name>
<gene>
    <name evidence="1" type="ORF">ERX46_01740</name>
</gene>
<evidence type="ECO:0000313" key="2">
    <source>
        <dbReference type="Proteomes" id="UP000293952"/>
    </source>
</evidence>
<evidence type="ECO:0000313" key="1">
    <source>
        <dbReference type="EMBL" id="RYM35742.1"/>
    </source>
</evidence>
<dbReference type="OrthoDB" id="1467054at2"/>
<dbReference type="EMBL" id="SETE01000001">
    <property type="protein sequence ID" value="RYM35742.1"/>
    <property type="molecule type" value="Genomic_DNA"/>
</dbReference>
<comment type="caution">
    <text evidence="1">The sequence shown here is derived from an EMBL/GenBank/DDBJ whole genome shotgun (WGS) entry which is preliminary data.</text>
</comment>
<dbReference type="AlphaFoldDB" id="A0A4Q4KS25"/>
<proteinExistence type="predicted"/>
<sequence length="502" mass="59468">MQDFFNQIISYHDLINGPLVPNKLDALKVADYLNSEQMVCKDMIIGKFKKESSEFKLIEELRISTAHPLAESFFVNNEIDFPNNPTTLISPKVFELLNLNHEKVKNDYVYKKQNGFDVIGVALESEWSEIDNDRLIYGYFNIQLKEMEIEHINKLRKLALNNTEEVFKKGIEKLQRIFNSYLNEITNEYQLKSTDLNIKIKQSYNRKDCVMLVYRSIVKVLDFVTTTFHHSMDLNQQIPYYSKLLNENHFVNLSKEILKKLKKIELDERFRAIIESEINKILSFDISNRINYNSFEAYKEFLKAFNSFLKKINYTSINQDEIIYFLISINFKKKSFLTFITDDIKSSLYEVESKEEQNIRLSIKQKHFEQALLSAEFHSKVDEHHLAHKLLKWTDVELSYLDQTHALKLNKKGSNSFQKLSSALNIKEIAVLCRLFKEADTLNENVTNISNWVPYAITNKNNIEYSNISFRNKMYDMDKKSFERVKSLIFKMYNFKYDDFRE</sequence>
<keyword evidence="2" id="KW-1185">Reference proteome</keyword>
<dbReference type="Proteomes" id="UP000293952">
    <property type="component" value="Unassembled WGS sequence"/>
</dbReference>